<evidence type="ECO:0000256" key="1">
    <source>
        <dbReference type="SAM" id="Phobius"/>
    </source>
</evidence>
<feature type="non-terminal residue" evidence="2">
    <location>
        <position position="1"/>
    </location>
</feature>
<keyword evidence="3" id="KW-1185">Reference proteome</keyword>
<dbReference type="Proteomes" id="UP001459277">
    <property type="component" value="Unassembled WGS sequence"/>
</dbReference>
<dbReference type="EMBL" id="JAZDWU010000007">
    <property type="protein sequence ID" value="KAK9995432.1"/>
    <property type="molecule type" value="Genomic_DNA"/>
</dbReference>
<feature type="transmembrane region" description="Helical" evidence="1">
    <location>
        <begin position="165"/>
        <end position="186"/>
    </location>
</feature>
<gene>
    <name evidence="2" type="ORF">SO802_020118</name>
</gene>
<sequence length="215" mass="22574">LGTSKFANNIMGCICSTPSTTDSPRKSRPRKEPCFRLFRKAPLQLTAQTSEIHDHAVATISNGGSVTKFKIALEIFWENYGRDVVCFTADVGQPLSLSASIASSKISSHRILAPFNQRDDTARGKPGLDIMNITIPTTEGKSHELGLSLLHIGMAMGSVTYRGHYVIKVLAIAAAAAAAAAVALAVEESVVVAVAIVVAVAVAVAVEESVAAMIA</sequence>
<comment type="caution">
    <text evidence="2">The sequence shown here is derived from an EMBL/GenBank/DDBJ whole genome shotgun (WGS) entry which is preliminary data.</text>
</comment>
<evidence type="ECO:0000313" key="3">
    <source>
        <dbReference type="Proteomes" id="UP001459277"/>
    </source>
</evidence>
<proteinExistence type="predicted"/>
<accession>A0AAW2CDQ6</accession>
<feature type="transmembrane region" description="Helical" evidence="1">
    <location>
        <begin position="192"/>
        <end position="214"/>
    </location>
</feature>
<organism evidence="2 3">
    <name type="scientific">Lithocarpus litseifolius</name>
    <dbReference type="NCBI Taxonomy" id="425828"/>
    <lineage>
        <taxon>Eukaryota</taxon>
        <taxon>Viridiplantae</taxon>
        <taxon>Streptophyta</taxon>
        <taxon>Embryophyta</taxon>
        <taxon>Tracheophyta</taxon>
        <taxon>Spermatophyta</taxon>
        <taxon>Magnoliopsida</taxon>
        <taxon>eudicotyledons</taxon>
        <taxon>Gunneridae</taxon>
        <taxon>Pentapetalae</taxon>
        <taxon>rosids</taxon>
        <taxon>fabids</taxon>
        <taxon>Fagales</taxon>
        <taxon>Fagaceae</taxon>
        <taxon>Lithocarpus</taxon>
    </lineage>
</organism>
<protein>
    <submittedName>
        <fullName evidence="2">Uncharacterized protein</fullName>
    </submittedName>
</protein>
<dbReference type="AlphaFoldDB" id="A0AAW2CDQ6"/>
<keyword evidence="1" id="KW-0472">Membrane</keyword>
<keyword evidence="1" id="KW-1133">Transmembrane helix</keyword>
<evidence type="ECO:0000313" key="2">
    <source>
        <dbReference type="EMBL" id="KAK9995432.1"/>
    </source>
</evidence>
<keyword evidence="1" id="KW-0812">Transmembrane</keyword>
<reference evidence="2 3" key="1">
    <citation type="submission" date="2024-01" db="EMBL/GenBank/DDBJ databases">
        <title>A telomere-to-telomere, gap-free genome of sweet tea (Lithocarpus litseifolius).</title>
        <authorList>
            <person name="Zhou J."/>
        </authorList>
    </citation>
    <scope>NUCLEOTIDE SEQUENCE [LARGE SCALE GENOMIC DNA]</scope>
    <source>
        <strain evidence="2">Zhou-2022a</strain>
        <tissue evidence="2">Leaf</tissue>
    </source>
</reference>
<name>A0AAW2CDQ6_9ROSI</name>